<organism evidence="3 4">
    <name type="scientific">Puia dinghuensis</name>
    <dbReference type="NCBI Taxonomy" id="1792502"/>
    <lineage>
        <taxon>Bacteria</taxon>
        <taxon>Pseudomonadati</taxon>
        <taxon>Bacteroidota</taxon>
        <taxon>Chitinophagia</taxon>
        <taxon>Chitinophagales</taxon>
        <taxon>Chitinophagaceae</taxon>
        <taxon>Puia</taxon>
    </lineage>
</organism>
<feature type="compositionally biased region" description="Low complexity" evidence="1">
    <location>
        <begin position="469"/>
        <end position="492"/>
    </location>
</feature>
<dbReference type="Proteomes" id="UP000607559">
    <property type="component" value="Unassembled WGS sequence"/>
</dbReference>
<feature type="region of interest" description="Disordered" evidence="1">
    <location>
        <begin position="553"/>
        <end position="589"/>
    </location>
</feature>
<dbReference type="InterPro" id="IPR007562">
    <property type="entry name" value="Transglutaminase-like_domain"/>
</dbReference>
<feature type="compositionally biased region" description="Basic residues" evidence="1">
    <location>
        <begin position="566"/>
        <end position="582"/>
    </location>
</feature>
<name>A0A8J2UAB5_9BACT</name>
<dbReference type="EMBL" id="BMJC01000001">
    <property type="protein sequence ID" value="GGA90003.1"/>
    <property type="molecule type" value="Genomic_DNA"/>
</dbReference>
<comment type="caution">
    <text evidence="3">The sequence shown here is derived from an EMBL/GenBank/DDBJ whole genome shotgun (WGS) entry which is preliminary data.</text>
</comment>
<dbReference type="AlphaFoldDB" id="A0A8J2UAB5"/>
<dbReference type="RefSeq" id="WP_188929433.1">
    <property type="nucleotide sequence ID" value="NZ_BMJC01000001.1"/>
</dbReference>
<protein>
    <recommendedName>
        <fullName evidence="2">Transglutaminase-like domain-containing protein</fullName>
    </recommendedName>
</protein>
<accession>A0A8J2UAB5</accession>
<evidence type="ECO:0000313" key="4">
    <source>
        <dbReference type="Proteomes" id="UP000607559"/>
    </source>
</evidence>
<feature type="region of interest" description="Disordered" evidence="1">
    <location>
        <begin position="390"/>
        <end position="492"/>
    </location>
</feature>
<reference evidence="3" key="1">
    <citation type="journal article" date="2014" name="Int. J. Syst. Evol. Microbiol.">
        <title>Complete genome sequence of Corynebacterium casei LMG S-19264T (=DSM 44701T), isolated from a smear-ripened cheese.</title>
        <authorList>
            <consortium name="US DOE Joint Genome Institute (JGI-PGF)"/>
            <person name="Walter F."/>
            <person name="Albersmeier A."/>
            <person name="Kalinowski J."/>
            <person name="Ruckert C."/>
        </authorList>
    </citation>
    <scope>NUCLEOTIDE SEQUENCE</scope>
    <source>
        <strain evidence="3">CGMCC 1.15448</strain>
    </source>
</reference>
<reference evidence="3" key="2">
    <citation type="submission" date="2020-09" db="EMBL/GenBank/DDBJ databases">
        <authorList>
            <person name="Sun Q."/>
            <person name="Zhou Y."/>
        </authorList>
    </citation>
    <scope>NUCLEOTIDE SEQUENCE</scope>
    <source>
        <strain evidence="3">CGMCC 1.15448</strain>
    </source>
</reference>
<evidence type="ECO:0000313" key="3">
    <source>
        <dbReference type="EMBL" id="GGA90003.1"/>
    </source>
</evidence>
<dbReference type="Pfam" id="PF04473">
    <property type="entry name" value="DUF553"/>
    <property type="match status" value="1"/>
</dbReference>
<gene>
    <name evidence="3" type="ORF">GCM10011511_11560</name>
</gene>
<evidence type="ECO:0000256" key="1">
    <source>
        <dbReference type="SAM" id="MobiDB-lite"/>
    </source>
</evidence>
<sequence length="589" mass="62824">MEATHKRVIQDGLAYDRFFPRAEGGVYTVRENASLEDTVAFIPKVVYRHLDQTRAIAEQLKGRSRYDTCSNIWDFVYHHIQYEKDKKGFEQIRSPARAWHDRRRGVDCDCYSVFISTILLNLGIPHLLRITKYRQDFFQHIYPVVPVASGEIIIDCVTNDFNYEVPYSAKKDFPMDLQFLNGIDDPVSGMGDQDKYPPGYTGEIGELGKFRLKVNLKKVLNVVNRFNPATILLRNGLLASMKLNIGGVAKQLRWSYMTPAQAAAKGISAQKLHGLVKVRTSLEKIFYGAGGKLNNLKKAILKGKGNKDKAVLAGLGSLDFGDIDRMGVGTPLEQLLGPDIYYSENERSYQGFKGFGALGEPVTLASITAASGVIVKLVAALKKVGGIFGGGKSQGGSTDTSADDTGDKQGDPGGSSTDPVTPAAGGSETATDTAAAPSDAGSGPASAAAMKKRTTASTVDTGSDGGESSGDTAASSAEADDTSAATAEPVTSAAVTTPVIPAAAARLPALPASTPPATGSFWQQNKSWLKPVAIGVGGITLLAIGYHMLKPTPHRASPPLSGVPGQHKRTPRKTKKKKKMPAKRSVALL</sequence>
<dbReference type="Gene3D" id="3.10.620.30">
    <property type="match status" value="1"/>
</dbReference>
<feature type="domain" description="Transglutaminase-like" evidence="2">
    <location>
        <begin position="52"/>
        <end position="153"/>
    </location>
</feature>
<keyword evidence="4" id="KW-1185">Reference proteome</keyword>
<feature type="compositionally biased region" description="Low complexity" evidence="1">
    <location>
        <begin position="429"/>
        <end position="449"/>
    </location>
</feature>
<proteinExistence type="predicted"/>
<evidence type="ECO:0000259" key="2">
    <source>
        <dbReference type="Pfam" id="PF04473"/>
    </source>
</evidence>